<protein>
    <submittedName>
        <fullName evidence="8">MFS transporter</fullName>
    </submittedName>
</protein>
<evidence type="ECO:0000313" key="8">
    <source>
        <dbReference type="EMBL" id="MFC5589399.1"/>
    </source>
</evidence>
<dbReference type="SUPFAM" id="SSF103473">
    <property type="entry name" value="MFS general substrate transporter"/>
    <property type="match status" value="1"/>
</dbReference>
<dbReference type="EMBL" id="JBHSNO010000005">
    <property type="protein sequence ID" value="MFC5589399.1"/>
    <property type="molecule type" value="Genomic_DNA"/>
</dbReference>
<evidence type="ECO:0000256" key="3">
    <source>
        <dbReference type="ARBA" id="ARBA00022692"/>
    </source>
</evidence>
<feature type="transmembrane region" description="Helical" evidence="6">
    <location>
        <begin position="171"/>
        <end position="192"/>
    </location>
</feature>
<dbReference type="Proteomes" id="UP001596109">
    <property type="component" value="Unassembled WGS sequence"/>
</dbReference>
<evidence type="ECO:0000256" key="1">
    <source>
        <dbReference type="ARBA" id="ARBA00004651"/>
    </source>
</evidence>
<gene>
    <name evidence="8" type="ORF">ACFPRA_10905</name>
</gene>
<dbReference type="PANTHER" id="PTHR23508">
    <property type="entry name" value="CARBOXYLIC ACID TRANSPORTER PROTEIN HOMOLOG"/>
    <property type="match status" value="1"/>
</dbReference>
<feature type="transmembrane region" description="Helical" evidence="6">
    <location>
        <begin position="287"/>
        <end position="307"/>
    </location>
</feature>
<feature type="transmembrane region" description="Helical" evidence="6">
    <location>
        <begin position="342"/>
        <end position="362"/>
    </location>
</feature>
<feature type="transmembrane region" description="Helical" evidence="6">
    <location>
        <begin position="56"/>
        <end position="79"/>
    </location>
</feature>
<dbReference type="InterPro" id="IPR011701">
    <property type="entry name" value="MFS"/>
</dbReference>
<proteinExistence type="predicted"/>
<keyword evidence="3 6" id="KW-0812">Transmembrane</keyword>
<evidence type="ECO:0000313" key="9">
    <source>
        <dbReference type="Proteomes" id="UP001596109"/>
    </source>
</evidence>
<evidence type="ECO:0000256" key="4">
    <source>
        <dbReference type="ARBA" id="ARBA00022989"/>
    </source>
</evidence>
<dbReference type="CDD" id="cd17365">
    <property type="entry name" value="MFS_PcaK_like"/>
    <property type="match status" value="1"/>
</dbReference>
<dbReference type="InterPro" id="IPR020846">
    <property type="entry name" value="MFS_dom"/>
</dbReference>
<feature type="transmembrane region" description="Helical" evidence="6">
    <location>
        <begin position="117"/>
        <end position="134"/>
    </location>
</feature>
<keyword evidence="4 6" id="KW-1133">Transmembrane helix</keyword>
<feature type="transmembrane region" description="Helical" evidence="6">
    <location>
        <begin position="88"/>
        <end position="111"/>
    </location>
</feature>
<dbReference type="Gene3D" id="1.20.1250.20">
    <property type="entry name" value="MFS general substrate transporter like domains"/>
    <property type="match status" value="1"/>
</dbReference>
<feature type="domain" description="Major facilitator superfamily (MFS) profile" evidence="7">
    <location>
        <begin position="22"/>
        <end position="432"/>
    </location>
</feature>
<dbReference type="PROSITE" id="PS00217">
    <property type="entry name" value="SUGAR_TRANSPORT_2"/>
    <property type="match status" value="1"/>
</dbReference>
<keyword evidence="9" id="KW-1185">Reference proteome</keyword>
<evidence type="ECO:0000259" key="7">
    <source>
        <dbReference type="PROSITE" id="PS50850"/>
    </source>
</evidence>
<keyword evidence="5 6" id="KW-0472">Membrane</keyword>
<feature type="transmembrane region" description="Helical" evidence="6">
    <location>
        <begin position="255"/>
        <end position="275"/>
    </location>
</feature>
<comment type="subcellular location">
    <subcellularLocation>
        <location evidence="1">Cell membrane</location>
        <topology evidence="1">Multi-pass membrane protein</topology>
    </subcellularLocation>
</comment>
<reference evidence="9" key="1">
    <citation type="journal article" date="2019" name="Int. J. Syst. Evol. Microbiol.">
        <title>The Global Catalogue of Microorganisms (GCM) 10K type strain sequencing project: providing services to taxonomists for standard genome sequencing and annotation.</title>
        <authorList>
            <consortium name="The Broad Institute Genomics Platform"/>
            <consortium name="The Broad Institute Genome Sequencing Center for Infectious Disease"/>
            <person name="Wu L."/>
            <person name="Ma J."/>
        </authorList>
    </citation>
    <scope>NUCLEOTIDE SEQUENCE [LARGE SCALE GENOMIC DNA]</scope>
    <source>
        <strain evidence="9">CGMCC 4.1434</strain>
    </source>
</reference>
<sequence length="462" mass="49723">MKFINPMQTIDNSRVHSFHIALVAWLFFIIMSDGYDVVIYGAVVPALIEEWGMSDVLAGAIGSYTIAGTVIGAITFGLLADKIGRKKVIIICIVFFSFFTFLSGFASGAVMFTICRIIAGLGLGGVMPNVMALMTEFAPKYKRTALVAYVFAGYSVGGIIAALTSRALLPIVGWQPVFWLAAIPLLMLPFIIKNIPESVAYLIEKGELEKAKQILRKVDPSMPLLAQLEPPRSTNSAVGLPVVKMFEEKRALSTFMFWIASFCSLLLVFSLTTWLPRLLMQAGYDLSSSLLFTAVMQVGAIAGTILLGRLMDKVGPKKVLVPLFLSGALALGLIGFSKSTVIVFGLIAVIGAASIGVQNLSSTFVSQYYPTSIRASALGSTMAIGRIGGILAPILIGILLTLNLHPQFNFGAIGIASLVGGIALAFVQEQHASYNKLEEENLKQVQSKLVKESYAEPIRLPK</sequence>
<feature type="transmembrane region" description="Helical" evidence="6">
    <location>
        <begin position="319"/>
        <end position="336"/>
    </location>
</feature>
<evidence type="ECO:0000256" key="2">
    <source>
        <dbReference type="ARBA" id="ARBA00022448"/>
    </source>
</evidence>
<evidence type="ECO:0000256" key="6">
    <source>
        <dbReference type="SAM" id="Phobius"/>
    </source>
</evidence>
<dbReference type="InterPro" id="IPR005829">
    <property type="entry name" value="Sugar_transporter_CS"/>
</dbReference>
<evidence type="ECO:0000256" key="5">
    <source>
        <dbReference type="ARBA" id="ARBA00023136"/>
    </source>
</evidence>
<organism evidence="8 9">
    <name type="scientific">Sporosarcina soli</name>
    <dbReference type="NCBI Taxonomy" id="334736"/>
    <lineage>
        <taxon>Bacteria</taxon>
        <taxon>Bacillati</taxon>
        <taxon>Bacillota</taxon>
        <taxon>Bacilli</taxon>
        <taxon>Bacillales</taxon>
        <taxon>Caryophanaceae</taxon>
        <taxon>Sporosarcina</taxon>
    </lineage>
</organism>
<name>A0ABW0TIX0_9BACL</name>
<feature type="transmembrane region" description="Helical" evidence="6">
    <location>
        <begin position="383"/>
        <end position="402"/>
    </location>
</feature>
<dbReference type="InterPro" id="IPR036259">
    <property type="entry name" value="MFS_trans_sf"/>
</dbReference>
<dbReference type="PROSITE" id="PS50850">
    <property type="entry name" value="MFS"/>
    <property type="match status" value="1"/>
</dbReference>
<feature type="transmembrane region" description="Helical" evidence="6">
    <location>
        <begin position="20"/>
        <end position="44"/>
    </location>
</feature>
<comment type="caution">
    <text evidence="8">The sequence shown here is derived from an EMBL/GenBank/DDBJ whole genome shotgun (WGS) entry which is preliminary data.</text>
</comment>
<accession>A0ABW0TIX0</accession>
<dbReference type="Pfam" id="PF07690">
    <property type="entry name" value="MFS_1"/>
    <property type="match status" value="1"/>
</dbReference>
<dbReference type="PANTHER" id="PTHR23508:SF10">
    <property type="entry name" value="CARBOXYLIC ACID TRANSPORTER PROTEIN HOMOLOG"/>
    <property type="match status" value="1"/>
</dbReference>
<dbReference type="RefSeq" id="WP_381434014.1">
    <property type="nucleotide sequence ID" value="NZ_JBHSNO010000005.1"/>
</dbReference>
<feature type="transmembrane region" description="Helical" evidence="6">
    <location>
        <begin position="408"/>
        <end position="427"/>
    </location>
</feature>
<keyword evidence="2" id="KW-0813">Transport</keyword>
<feature type="transmembrane region" description="Helical" evidence="6">
    <location>
        <begin position="146"/>
        <end position="165"/>
    </location>
</feature>